<gene>
    <name evidence="1" type="ORF">Pr1d_41430</name>
</gene>
<dbReference type="EMBL" id="CP042913">
    <property type="protein sequence ID" value="QEG36807.1"/>
    <property type="molecule type" value="Genomic_DNA"/>
</dbReference>
<dbReference type="Proteomes" id="UP000323917">
    <property type="component" value="Chromosome"/>
</dbReference>
<dbReference type="OrthoDB" id="7054911at2"/>
<dbReference type="AlphaFoldDB" id="A0A5B9QCL6"/>
<dbReference type="PANTHER" id="PTHR11085">
    <property type="entry name" value="NAD-DEPENDENT PROTEIN DEACYLASE SIRTUIN-5, MITOCHONDRIAL-RELATED"/>
    <property type="match status" value="1"/>
</dbReference>
<accession>A0A5B9QCL6</accession>
<organism evidence="1 2">
    <name type="scientific">Bythopirellula goksoeyrii</name>
    <dbReference type="NCBI Taxonomy" id="1400387"/>
    <lineage>
        <taxon>Bacteria</taxon>
        <taxon>Pseudomonadati</taxon>
        <taxon>Planctomycetota</taxon>
        <taxon>Planctomycetia</taxon>
        <taxon>Pirellulales</taxon>
        <taxon>Lacipirellulaceae</taxon>
        <taxon>Bythopirellula</taxon>
    </lineage>
</organism>
<proteinExistence type="predicted"/>
<dbReference type="PANTHER" id="PTHR11085:SF10">
    <property type="entry name" value="NAD-DEPENDENT PROTEIN DEACYLASE SIRTUIN-5, MITOCHONDRIAL-RELATED"/>
    <property type="match status" value="1"/>
</dbReference>
<sequence>MTIRIGKKGISDQQQHLLERCRRDSTPHNLLDAFMTLINDREIRDGEEALHPSWFDVWEKRRARISQFGPDELVEQLTTFFNQARERDPEVTELDPQNQRICFLLGAGASKPEPSGIPTVKELLPDLLARARRLDREEVTRLAEFCESTGIDNIEDLLTAAQISEFCGRNPTIMRLIEFLLFREDHSDVGFRRSRRASVDVSSVAFLQDTLQVLFGLLSSRMLPAEPNEGHIAIANYARDRGDTRIVTTNYDCCMDLALSSLSVPYRYPLDFANSQHVPPSSDNPINLVKLHGSLNWFYCETCQEVHWIDIQKTVEDYNDDRALYPVIGVCRTCGGQRRGLLVPPLAMKFDVAPALNPLIEESASSFGDVDLIVVVGFSFADADLYISRMVSKAMQANPNTKMLIFDPMIGVVQKVREKFSVRIPDFDSSSRILSVCGDCSKTLPRFLSGAYRQSEMTGSNGDAAAEYASVETGA</sequence>
<dbReference type="InterPro" id="IPR029035">
    <property type="entry name" value="DHS-like_NAD/FAD-binding_dom"/>
</dbReference>
<dbReference type="InterPro" id="IPR050134">
    <property type="entry name" value="NAD-dep_sirtuin_deacylases"/>
</dbReference>
<dbReference type="GO" id="GO:0017136">
    <property type="term" value="F:histone deacetylase activity, NAD-dependent"/>
    <property type="evidence" value="ECO:0007669"/>
    <property type="project" value="TreeGrafter"/>
</dbReference>
<evidence type="ECO:0000313" key="1">
    <source>
        <dbReference type="EMBL" id="QEG36807.1"/>
    </source>
</evidence>
<evidence type="ECO:0000313" key="2">
    <source>
        <dbReference type="Proteomes" id="UP000323917"/>
    </source>
</evidence>
<keyword evidence="2" id="KW-1185">Reference proteome</keyword>
<dbReference type="GO" id="GO:0070403">
    <property type="term" value="F:NAD+ binding"/>
    <property type="evidence" value="ECO:0007669"/>
    <property type="project" value="TreeGrafter"/>
</dbReference>
<reference evidence="1 2" key="1">
    <citation type="submission" date="2019-08" db="EMBL/GenBank/DDBJ databases">
        <title>Deep-cultivation of Planctomycetes and their phenomic and genomic characterization uncovers novel biology.</title>
        <authorList>
            <person name="Wiegand S."/>
            <person name="Jogler M."/>
            <person name="Boedeker C."/>
            <person name="Pinto D."/>
            <person name="Vollmers J."/>
            <person name="Rivas-Marin E."/>
            <person name="Kohn T."/>
            <person name="Peeters S.H."/>
            <person name="Heuer A."/>
            <person name="Rast P."/>
            <person name="Oberbeckmann S."/>
            <person name="Bunk B."/>
            <person name="Jeske O."/>
            <person name="Meyerdierks A."/>
            <person name="Storesund J.E."/>
            <person name="Kallscheuer N."/>
            <person name="Luecker S."/>
            <person name="Lage O.M."/>
            <person name="Pohl T."/>
            <person name="Merkel B.J."/>
            <person name="Hornburger P."/>
            <person name="Mueller R.-W."/>
            <person name="Bruemmer F."/>
            <person name="Labrenz M."/>
            <person name="Spormann A.M."/>
            <person name="Op den Camp H."/>
            <person name="Overmann J."/>
            <person name="Amann R."/>
            <person name="Jetten M.S.M."/>
            <person name="Mascher T."/>
            <person name="Medema M.H."/>
            <person name="Devos D.P."/>
            <person name="Kaster A.-K."/>
            <person name="Ovreas L."/>
            <person name="Rohde M."/>
            <person name="Galperin M.Y."/>
            <person name="Jogler C."/>
        </authorList>
    </citation>
    <scope>NUCLEOTIDE SEQUENCE [LARGE SCALE GENOMIC DNA]</scope>
    <source>
        <strain evidence="1 2">Pr1d</strain>
    </source>
</reference>
<dbReference type="CDD" id="cd00296">
    <property type="entry name" value="SIR2"/>
    <property type="match status" value="1"/>
</dbReference>
<dbReference type="SUPFAM" id="SSF52467">
    <property type="entry name" value="DHS-like NAD/FAD-binding domain"/>
    <property type="match status" value="1"/>
</dbReference>
<dbReference type="RefSeq" id="WP_148075116.1">
    <property type="nucleotide sequence ID" value="NZ_CP042913.1"/>
</dbReference>
<dbReference type="KEGG" id="bgok:Pr1d_41430"/>
<name>A0A5B9QCL6_9BACT</name>
<dbReference type="Gene3D" id="3.40.50.1220">
    <property type="entry name" value="TPP-binding domain"/>
    <property type="match status" value="1"/>
</dbReference>
<dbReference type="Pfam" id="PF13289">
    <property type="entry name" value="SIR2_2"/>
    <property type="match status" value="1"/>
</dbReference>
<protein>
    <submittedName>
        <fullName evidence="1">NAD-dependent deacetylase</fullName>
    </submittedName>
</protein>